<dbReference type="Pfam" id="PF11957">
    <property type="entry name" value="efThoc1"/>
    <property type="match status" value="1"/>
</dbReference>
<dbReference type="Proteomes" id="UP000031512">
    <property type="component" value="Unassembled WGS sequence"/>
</dbReference>
<dbReference type="KEGG" id="beq:BEWA_038310"/>
<keyword evidence="2" id="KW-1185">Reference proteome</keyword>
<organism evidence="1 2">
    <name type="scientific">Theileria equi strain WA</name>
    <dbReference type="NCBI Taxonomy" id="1537102"/>
    <lineage>
        <taxon>Eukaryota</taxon>
        <taxon>Sar</taxon>
        <taxon>Alveolata</taxon>
        <taxon>Apicomplexa</taxon>
        <taxon>Aconoidasida</taxon>
        <taxon>Piroplasmida</taxon>
        <taxon>Theileriidae</taxon>
        <taxon>Theileria</taxon>
    </lineage>
</organism>
<dbReference type="VEuPathDB" id="PiroplasmaDB:BEWA_038310"/>
<dbReference type="GeneID" id="15803158"/>
<accession>L1LEU8</accession>
<reference evidence="1 2" key="1">
    <citation type="journal article" date="2012" name="BMC Genomics">
        <title>Comparative genomic analysis and phylogenetic position of Theileria equi.</title>
        <authorList>
            <person name="Kappmeyer L.S."/>
            <person name="Thiagarajan M."/>
            <person name="Herndon D.R."/>
            <person name="Ramsay J.D."/>
            <person name="Caler E."/>
            <person name="Djikeng A."/>
            <person name="Gillespie J.J."/>
            <person name="Lau A.O."/>
            <person name="Roalson E.H."/>
            <person name="Silva J.C."/>
            <person name="Silva M.G."/>
            <person name="Suarez C.E."/>
            <person name="Ueti M.W."/>
            <person name="Nene V.M."/>
            <person name="Mealey R.H."/>
            <person name="Knowles D.P."/>
            <person name="Brayton K.A."/>
        </authorList>
    </citation>
    <scope>NUCLEOTIDE SEQUENCE [LARGE SCALE GENOMIC DNA]</scope>
    <source>
        <strain evidence="1 2">WA</strain>
    </source>
</reference>
<gene>
    <name evidence="1" type="ORF">BEWA_038310</name>
</gene>
<dbReference type="eggNOG" id="ENOG502RXW9">
    <property type="taxonomic scope" value="Eukaryota"/>
</dbReference>
<dbReference type="InterPro" id="IPR021861">
    <property type="entry name" value="THO_THOC1"/>
</dbReference>
<proteinExistence type="predicted"/>
<dbReference type="STRING" id="1537102.L1LEU8"/>
<dbReference type="OrthoDB" id="332663at2759"/>
<dbReference type="AlphaFoldDB" id="L1LEU8"/>
<dbReference type="EMBL" id="ACOU01000002">
    <property type="protein sequence ID" value="EKX73794.1"/>
    <property type="molecule type" value="Genomic_DNA"/>
</dbReference>
<protein>
    <submittedName>
        <fullName evidence="1">Uncharacterized protein</fullName>
    </submittedName>
</protein>
<evidence type="ECO:0000313" key="2">
    <source>
        <dbReference type="Proteomes" id="UP000031512"/>
    </source>
</evidence>
<sequence>MPSNSEVEGEKPTLSDSSFNSLITHALNDKNGRKSGSIKESETESELLNFLKQIWTCLTDSSLYKTSEVKFENGPVIPFMHSEAARELIATQILKFLESYRDEPLSDSKDTTPIIPLSSIAQSHLLTCFKILVSFIIFNKDCRINVKNVTNGLLNLMDVLLRLVPSAMDLSTLLDFLTDTTKTLPMETAKVFAAYLAKRSEYFKRHFLALEDLPNNRQLIQTSGAKLIGLVKTFESSLSDDLSPEVSVCIFNVRMMLTYCLPISHLGVCNRQSISQPQEMVEKVSAEEWNVFEKLLLRPKCDGLSDYELGIYESIVSNVSHSKGSNLQIFDINSFASKQDLGFTESFQIPSYEVYSSYCDILNFISNPEVVVDQDEEYFANLQKLYSCILSHVNSLSEYPSSDKRLALIMHHTGNPAVFLSNSNNPSFWLCVLLSSSLALQTLKISHKKTGNNETIHSSLSERSASSIESIEKSILHSILRIKELGSMDAVLSREKEWVLWKQGGCSSSILDPLTSDEFTTTDSSIPTFSDTEEEETQISRYVDTLKFLESASSEQYTPSIGSDYSLVIDDLKLNRQSHSWYLEEIATDEPADTQNEKLKQKLRDYKSKMLMDDDPANDICESERGKNNPLFRFRFAKLFSGNFIEKFMAMSNEDIASGSVDCLLRSLIEQEDVNITDEPATKRSRV</sequence>
<evidence type="ECO:0000313" key="1">
    <source>
        <dbReference type="EMBL" id="EKX73794.1"/>
    </source>
</evidence>
<comment type="caution">
    <text evidence="1">The sequence shown here is derived from an EMBL/GenBank/DDBJ whole genome shotgun (WGS) entry which is preliminary data.</text>
</comment>
<dbReference type="RefSeq" id="XP_004833246.1">
    <property type="nucleotide sequence ID" value="XM_004833189.1"/>
</dbReference>
<name>L1LEU8_THEEQ</name>